<dbReference type="STRING" id="152268.A6K24_24740"/>
<keyword evidence="9" id="KW-1185">Reference proteome</keyword>
<reference evidence="9" key="1">
    <citation type="submission" date="2016-04" db="EMBL/GenBank/DDBJ databases">
        <authorList>
            <person name="Lyu Z."/>
            <person name="Lyu W."/>
        </authorList>
    </citation>
    <scope>NUCLEOTIDE SEQUENCE [LARGE SCALE GENOMIC DNA]</scope>
    <source>
        <strain evidence="9">C44</strain>
    </source>
</reference>
<evidence type="ECO:0000256" key="1">
    <source>
        <dbReference type="ARBA" id="ARBA00010688"/>
    </source>
</evidence>
<keyword evidence="3" id="KW-0547">Nucleotide-binding</keyword>
<dbReference type="GO" id="GO:0005524">
    <property type="term" value="F:ATP binding"/>
    <property type="evidence" value="ECO:0007669"/>
    <property type="project" value="UniProtKB-KW"/>
</dbReference>
<evidence type="ECO:0000256" key="5">
    <source>
        <dbReference type="ARBA" id="ARBA00022840"/>
    </source>
</evidence>
<dbReference type="PANTHER" id="PTHR43085">
    <property type="entry name" value="HEXOKINASE FAMILY MEMBER"/>
    <property type="match status" value="1"/>
</dbReference>
<evidence type="ECO:0000256" key="6">
    <source>
        <dbReference type="RuleBase" id="RU003704"/>
    </source>
</evidence>
<dbReference type="CDD" id="cd01166">
    <property type="entry name" value="KdgK"/>
    <property type="match status" value="1"/>
</dbReference>
<evidence type="ECO:0000313" key="8">
    <source>
        <dbReference type="EMBL" id="OAS84737.1"/>
    </source>
</evidence>
<comment type="similarity">
    <text evidence="1 6">Belongs to the carbohydrate kinase PfkB family.</text>
</comment>
<organism evidence="8 9">
    <name type="scientific">Metabacillus litoralis</name>
    <dbReference type="NCBI Taxonomy" id="152268"/>
    <lineage>
        <taxon>Bacteria</taxon>
        <taxon>Bacillati</taxon>
        <taxon>Bacillota</taxon>
        <taxon>Bacilli</taxon>
        <taxon>Bacillales</taxon>
        <taxon>Bacillaceae</taxon>
        <taxon>Metabacillus</taxon>
    </lineage>
</organism>
<dbReference type="PRINTS" id="PR00990">
    <property type="entry name" value="RIBOKINASE"/>
</dbReference>
<dbReference type="InterPro" id="IPR002173">
    <property type="entry name" value="Carboh/pur_kinase_PfkB_CS"/>
</dbReference>
<dbReference type="SUPFAM" id="SSF53613">
    <property type="entry name" value="Ribokinase-like"/>
    <property type="match status" value="1"/>
</dbReference>
<sequence>MDVVTIGETMVLFTPNTTGFMRYANQFSMKFGGAESNVAIGLARLGHQVGWISKVGNDEFGKALVSFIKGEGVDVSRVKVDQTLPTGIYFKELRRANDVRVYYYRRGSAASALSKVDLDGEYIAKAKYLHVTGITPALSDSCEDTILEAIEIAKMNGVQVVFDPNLRRKLWSEEKARSVLLNIASKADIVLPGISEGEFMFGESDPKKIAECYLNNGASTVVVKLGAKGASYYTNKDYEFVPGYPVDQVVDPVGAGDGFAAGFLSGLLKGLCLQDAVKQANAVGAFVTTVNGDVEGLPDAEEIEGLFNNINQDVDR</sequence>
<dbReference type="InterPro" id="IPR029056">
    <property type="entry name" value="Ribokinase-like"/>
</dbReference>
<dbReference type="EMBL" id="LWSG01000024">
    <property type="protein sequence ID" value="OAS84737.1"/>
    <property type="molecule type" value="Genomic_DNA"/>
</dbReference>
<name>A0A179SSK9_9BACI</name>
<keyword evidence="4 6" id="KW-0418">Kinase</keyword>
<dbReference type="RefSeq" id="WP_066335605.1">
    <property type="nucleotide sequence ID" value="NZ_LWSG01000024.1"/>
</dbReference>
<gene>
    <name evidence="8" type="ORF">A6K24_24740</name>
</gene>
<accession>A0A179SSK9</accession>
<keyword evidence="2 6" id="KW-0808">Transferase</keyword>
<proteinExistence type="inferred from homology"/>
<comment type="caution">
    <text evidence="8">The sequence shown here is derived from an EMBL/GenBank/DDBJ whole genome shotgun (WGS) entry which is preliminary data.</text>
</comment>
<dbReference type="Gene3D" id="3.40.1190.20">
    <property type="match status" value="1"/>
</dbReference>
<evidence type="ECO:0000313" key="9">
    <source>
        <dbReference type="Proteomes" id="UP000078534"/>
    </source>
</evidence>
<feature type="domain" description="Carbohydrate kinase PfkB" evidence="7">
    <location>
        <begin position="2"/>
        <end position="299"/>
    </location>
</feature>
<dbReference type="InterPro" id="IPR011611">
    <property type="entry name" value="PfkB_dom"/>
</dbReference>
<dbReference type="GO" id="GO:0008865">
    <property type="term" value="F:fructokinase activity"/>
    <property type="evidence" value="ECO:0007669"/>
    <property type="project" value="UniProtKB-ARBA"/>
</dbReference>
<dbReference type="InterPro" id="IPR002139">
    <property type="entry name" value="Ribo/fructo_kinase"/>
</dbReference>
<dbReference type="GO" id="GO:0006000">
    <property type="term" value="P:fructose metabolic process"/>
    <property type="evidence" value="ECO:0007669"/>
    <property type="project" value="UniProtKB-ARBA"/>
</dbReference>
<dbReference type="PANTHER" id="PTHR43085:SF1">
    <property type="entry name" value="PSEUDOURIDINE KINASE-RELATED"/>
    <property type="match status" value="1"/>
</dbReference>
<dbReference type="InterPro" id="IPR050306">
    <property type="entry name" value="PfkB_Carbo_kinase"/>
</dbReference>
<protein>
    <submittedName>
        <fullName evidence="8">2-dehydro-3-deoxygluconokinase</fullName>
    </submittedName>
</protein>
<evidence type="ECO:0000256" key="3">
    <source>
        <dbReference type="ARBA" id="ARBA00022741"/>
    </source>
</evidence>
<dbReference type="PROSITE" id="PS00584">
    <property type="entry name" value="PFKB_KINASES_2"/>
    <property type="match status" value="1"/>
</dbReference>
<evidence type="ECO:0000259" key="7">
    <source>
        <dbReference type="Pfam" id="PF00294"/>
    </source>
</evidence>
<dbReference type="Proteomes" id="UP000078534">
    <property type="component" value="Unassembled WGS sequence"/>
</dbReference>
<dbReference type="AlphaFoldDB" id="A0A179SSK9"/>
<dbReference type="Pfam" id="PF00294">
    <property type="entry name" value="PfkB"/>
    <property type="match status" value="1"/>
</dbReference>
<dbReference type="OrthoDB" id="9813569at2"/>
<evidence type="ECO:0000256" key="4">
    <source>
        <dbReference type="ARBA" id="ARBA00022777"/>
    </source>
</evidence>
<keyword evidence="5" id="KW-0067">ATP-binding</keyword>
<evidence type="ECO:0000256" key="2">
    <source>
        <dbReference type="ARBA" id="ARBA00022679"/>
    </source>
</evidence>